<gene>
    <name evidence="1" type="ORF">T458_04050</name>
</gene>
<dbReference type="PATRIC" id="fig|1408254.3.peg.814"/>
<keyword evidence="2" id="KW-1185">Reference proteome</keyword>
<evidence type="ECO:0000313" key="1">
    <source>
        <dbReference type="EMBL" id="EST56475.1"/>
    </source>
</evidence>
<proteinExistence type="predicted"/>
<organism evidence="1 2">
    <name type="scientific">Brevibacillus panacihumi W25</name>
    <dbReference type="NCBI Taxonomy" id="1408254"/>
    <lineage>
        <taxon>Bacteria</taxon>
        <taxon>Bacillati</taxon>
        <taxon>Bacillota</taxon>
        <taxon>Bacilli</taxon>
        <taxon>Bacillales</taxon>
        <taxon>Paenibacillaceae</taxon>
        <taxon>Brevibacillus</taxon>
    </lineage>
</organism>
<dbReference type="eggNOG" id="ENOG502Z9KN">
    <property type="taxonomic scope" value="Bacteria"/>
</dbReference>
<sequence>MMKKAVGFDQKIQLHQLDFIANEIPRISSRDALYQLVDERLMADIGGAKSRANARTILFKIWFLVSDEHIELRDRALEMFQHATREEKLVLHWGMCLLAYPFFKDTVEQLGYLFHLQDEVTSEQIGRKIKGLYGERRRVEVSVNAVLSSLRSWGVLDMAKRNTYSIAAKTNISSSELKKWLVQVMLIVTGKTVIELGHLSGESCIFPFELSVLESELSGNHLEITRQGIGRLLVGLK</sequence>
<reference evidence="1 2" key="1">
    <citation type="journal article" date="2014" name="Genome Announc.">
        <title>Draft Genome Sequence of Brevibacillus panacihumi Strain W25, a Halotolerant Hydrocarbon-Degrading Bacterium.</title>
        <authorList>
            <person name="Wang X."/>
            <person name="Jin D."/>
            <person name="Zhou L."/>
            <person name="Wu L."/>
            <person name="An W."/>
            <person name="Chen Y."/>
            <person name="Zhao L."/>
        </authorList>
    </citation>
    <scope>NUCLEOTIDE SEQUENCE [LARGE SCALE GENOMIC DNA]</scope>
    <source>
        <strain evidence="1 2">W25</strain>
    </source>
</reference>
<dbReference type="Proteomes" id="UP000017973">
    <property type="component" value="Unassembled WGS sequence"/>
</dbReference>
<dbReference type="STRING" id="1408254.T458_04050"/>
<dbReference type="HOGENOM" id="CLU_099743_0_0_9"/>
<evidence type="ECO:0000313" key="2">
    <source>
        <dbReference type="Proteomes" id="UP000017973"/>
    </source>
</evidence>
<protein>
    <submittedName>
        <fullName evidence="1">Uncharacterized protein</fullName>
    </submittedName>
</protein>
<dbReference type="RefSeq" id="WP_023554874.1">
    <property type="nucleotide sequence ID" value="NZ_KI629782.1"/>
</dbReference>
<name>V6MEY5_9BACL</name>
<dbReference type="AlphaFoldDB" id="V6MEY5"/>
<comment type="caution">
    <text evidence="1">The sequence shown here is derived from an EMBL/GenBank/DDBJ whole genome shotgun (WGS) entry which is preliminary data.</text>
</comment>
<dbReference type="EMBL" id="AYJU01000001">
    <property type="protein sequence ID" value="EST56475.1"/>
    <property type="molecule type" value="Genomic_DNA"/>
</dbReference>
<accession>V6MEY5</accession>